<feature type="transmembrane region" description="Helical" evidence="2">
    <location>
        <begin position="335"/>
        <end position="359"/>
    </location>
</feature>
<dbReference type="GO" id="GO:0016020">
    <property type="term" value="C:membrane"/>
    <property type="evidence" value="ECO:0007669"/>
    <property type="project" value="TreeGrafter"/>
</dbReference>
<feature type="transmembrane region" description="Helical" evidence="2">
    <location>
        <begin position="242"/>
        <end position="259"/>
    </location>
</feature>
<feature type="compositionally biased region" description="Basic and acidic residues" evidence="1">
    <location>
        <begin position="374"/>
        <end position="384"/>
    </location>
</feature>
<dbReference type="Proteomes" id="UP000610846">
    <property type="component" value="Unassembled WGS sequence"/>
</dbReference>
<feature type="transmembrane region" description="Helical" evidence="2">
    <location>
        <begin position="305"/>
        <end position="323"/>
    </location>
</feature>
<keyword evidence="2" id="KW-0812">Transmembrane</keyword>
<dbReference type="PANTHER" id="PTHR23028">
    <property type="entry name" value="ACETYLTRANSFERASE"/>
    <property type="match status" value="1"/>
</dbReference>
<evidence type="ECO:0000313" key="4">
    <source>
        <dbReference type="EMBL" id="MBD8077493.1"/>
    </source>
</evidence>
<organism evidence="4 5">
    <name type="scientific">Cellulosimicrobium arenosum</name>
    <dbReference type="NCBI Taxonomy" id="2708133"/>
    <lineage>
        <taxon>Bacteria</taxon>
        <taxon>Bacillati</taxon>
        <taxon>Actinomycetota</taxon>
        <taxon>Actinomycetes</taxon>
        <taxon>Micrococcales</taxon>
        <taxon>Promicromonosporaceae</taxon>
        <taxon>Cellulosimicrobium</taxon>
    </lineage>
</organism>
<feature type="transmembrane region" description="Helical" evidence="2">
    <location>
        <begin position="34"/>
        <end position="55"/>
    </location>
</feature>
<reference evidence="4" key="2">
    <citation type="submission" date="2020-09" db="EMBL/GenBank/DDBJ databases">
        <authorList>
            <person name="Yu Y."/>
        </authorList>
    </citation>
    <scope>NUCLEOTIDE SEQUENCE</scope>
    <source>
        <strain evidence="4">KCTC 49039</strain>
    </source>
</reference>
<dbReference type="GO" id="GO:0016747">
    <property type="term" value="F:acyltransferase activity, transferring groups other than amino-acyl groups"/>
    <property type="evidence" value="ECO:0007669"/>
    <property type="project" value="InterPro"/>
</dbReference>
<feature type="region of interest" description="Disordered" evidence="1">
    <location>
        <begin position="374"/>
        <end position="412"/>
    </location>
</feature>
<dbReference type="AlphaFoldDB" id="A0A927G607"/>
<feature type="transmembrane region" description="Helical" evidence="2">
    <location>
        <begin position="75"/>
        <end position="95"/>
    </location>
</feature>
<dbReference type="Pfam" id="PF01757">
    <property type="entry name" value="Acyl_transf_3"/>
    <property type="match status" value="1"/>
</dbReference>
<evidence type="ECO:0000256" key="1">
    <source>
        <dbReference type="SAM" id="MobiDB-lite"/>
    </source>
</evidence>
<reference evidence="4" key="1">
    <citation type="journal article" date="2018" name="Curr. Microbiol.">
        <title>Cellulosimicrobium arenosum sp. nov., Isolated from Marine Sediment Sand.</title>
        <authorList>
            <person name="Oh M."/>
            <person name="Kim J.H."/>
            <person name="Yoon J.H."/>
            <person name="Schumann P."/>
            <person name="Kim W."/>
        </authorList>
    </citation>
    <scope>NUCLEOTIDE SEQUENCE</scope>
    <source>
        <strain evidence="4">KCTC 49039</strain>
    </source>
</reference>
<keyword evidence="4" id="KW-0808">Transferase</keyword>
<dbReference type="EMBL" id="JACYHB010000001">
    <property type="protein sequence ID" value="MBD8077493.1"/>
    <property type="molecule type" value="Genomic_DNA"/>
</dbReference>
<dbReference type="RefSeq" id="WP_191827091.1">
    <property type="nucleotide sequence ID" value="NZ_JACYHB010000001.1"/>
</dbReference>
<accession>A0A927G607</accession>
<dbReference type="InterPro" id="IPR002656">
    <property type="entry name" value="Acyl_transf_3_dom"/>
</dbReference>
<sequence>MTETTASPTPASVPSTPAAPSTSGTRNDPARPRLAALDGLRFVAAFGVLLYHYAALNHHAWGQRTDEVFPDTQRWAVFGSFGVQLFFIVSGFVILMSAQGRGVRSFTASRIGRLFPAYWVSVILGVVLFALVSPGRKQIDLPEAAMNLTMVQRALGFSDVESVYWTLWTELRFYVLIAVLLALGGMTRNRLVAFATLWPVAGALSVEHGPQILSTVLIAADAPLFAGGMVLCLLVRDRGSPVLWMVLAMNVALAGAYSGRIQSLRIANSTDITLSPSTYWTAIVVCFAVVALLALTPLNRISWKWLTVLGAVTYPLYLLHSSWGRWMIEILHPHLTATVTFILVTVTMVALAYLVNRYVERPLGPRLRRAVERDLDEADRRDRSAGGPRTAVTPDPSGHAGRPAPEQPAQVG</sequence>
<keyword evidence="2" id="KW-0472">Membrane</keyword>
<dbReference type="PANTHER" id="PTHR23028:SF53">
    <property type="entry name" value="ACYL_TRANSF_3 DOMAIN-CONTAINING PROTEIN"/>
    <property type="match status" value="1"/>
</dbReference>
<protein>
    <submittedName>
        <fullName evidence="4">Acyltransferase</fullName>
    </submittedName>
</protein>
<feature type="transmembrane region" description="Helical" evidence="2">
    <location>
        <begin position="212"/>
        <end position="235"/>
    </location>
</feature>
<dbReference type="InterPro" id="IPR050879">
    <property type="entry name" value="Acyltransferase_3"/>
</dbReference>
<feature type="compositionally biased region" description="Low complexity" evidence="1">
    <location>
        <begin position="1"/>
        <end position="23"/>
    </location>
</feature>
<comment type="caution">
    <text evidence="4">The sequence shown here is derived from an EMBL/GenBank/DDBJ whole genome shotgun (WGS) entry which is preliminary data.</text>
</comment>
<feature type="domain" description="Acyltransferase 3" evidence="3">
    <location>
        <begin position="35"/>
        <end position="356"/>
    </location>
</feature>
<dbReference type="GO" id="GO:0009103">
    <property type="term" value="P:lipopolysaccharide biosynthetic process"/>
    <property type="evidence" value="ECO:0007669"/>
    <property type="project" value="TreeGrafter"/>
</dbReference>
<keyword evidence="4" id="KW-0012">Acyltransferase</keyword>
<evidence type="ECO:0000256" key="2">
    <source>
        <dbReference type="SAM" id="Phobius"/>
    </source>
</evidence>
<name>A0A927G607_9MICO</name>
<keyword evidence="5" id="KW-1185">Reference proteome</keyword>
<feature type="transmembrane region" description="Helical" evidence="2">
    <location>
        <begin position="115"/>
        <end position="132"/>
    </location>
</feature>
<proteinExistence type="predicted"/>
<feature type="transmembrane region" description="Helical" evidence="2">
    <location>
        <begin position="163"/>
        <end position="183"/>
    </location>
</feature>
<evidence type="ECO:0000259" key="3">
    <source>
        <dbReference type="Pfam" id="PF01757"/>
    </source>
</evidence>
<feature type="region of interest" description="Disordered" evidence="1">
    <location>
        <begin position="1"/>
        <end position="30"/>
    </location>
</feature>
<feature type="transmembrane region" description="Helical" evidence="2">
    <location>
        <begin position="279"/>
        <end position="298"/>
    </location>
</feature>
<gene>
    <name evidence="4" type="ORF">IF651_00245</name>
</gene>
<keyword evidence="2" id="KW-1133">Transmembrane helix</keyword>
<evidence type="ECO:0000313" key="5">
    <source>
        <dbReference type="Proteomes" id="UP000610846"/>
    </source>
</evidence>
<feature type="transmembrane region" description="Helical" evidence="2">
    <location>
        <begin position="190"/>
        <end position="206"/>
    </location>
</feature>